<dbReference type="InterPro" id="IPR002347">
    <property type="entry name" value="SDR_fam"/>
</dbReference>
<dbReference type="EMBL" id="FWFR01000001">
    <property type="protein sequence ID" value="SLN47115.1"/>
    <property type="molecule type" value="Genomic_DNA"/>
</dbReference>
<evidence type="ECO:0000313" key="3">
    <source>
        <dbReference type="Proteomes" id="UP000193200"/>
    </source>
</evidence>
<keyword evidence="3" id="KW-1185">Reference proteome</keyword>
<organism evidence="2 3">
    <name type="scientific">Oceanibacterium hippocampi</name>
    <dbReference type="NCBI Taxonomy" id="745714"/>
    <lineage>
        <taxon>Bacteria</taxon>
        <taxon>Pseudomonadati</taxon>
        <taxon>Pseudomonadota</taxon>
        <taxon>Alphaproteobacteria</taxon>
        <taxon>Sneathiellales</taxon>
        <taxon>Sneathiellaceae</taxon>
        <taxon>Oceanibacterium</taxon>
    </lineage>
</organism>
<dbReference type="OrthoDB" id="20590at2"/>
<dbReference type="Pfam" id="PF13561">
    <property type="entry name" value="adh_short_C2"/>
    <property type="match status" value="1"/>
</dbReference>
<dbReference type="GO" id="GO:0047936">
    <property type="term" value="F:glucose 1-dehydrogenase [NAD(P)+] activity"/>
    <property type="evidence" value="ECO:0007669"/>
    <property type="project" value="UniProtKB-EC"/>
</dbReference>
<dbReference type="PROSITE" id="PS00061">
    <property type="entry name" value="ADH_SHORT"/>
    <property type="match status" value="1"/>
</dbReference>
<dbReference type="SUPFAM" id="SSF51735">
    <property type="entry name" value="NAD(P)-binding Rossmann-fold domains"/>
    <property type="match status" value="1"/>
</dbReference>
<dbReference type="Gene3D" id="3.40.50.720">
    <property type="entry name" value="NAD(P)-binding Rossmann-like Domain"/>
    <property type="match status" value="1"/>
</dbReference>
<protein>
    <submittedName>
        <fullName evidence="2">Glucose 1-dehydrogenase 1</fullName>
        <ecNumber evidence="2">1.1.1.47</ecNumber>
    </submittedName>
</protein>
<dbReference type="PRINTS" id="PR00081">
    <property type="entry name" value="GDHRDH"/>
</dbReference>
<evidence type="ECO:0000313" key="2">
    <source>
        <dbReference type="EMBL" id="SLN47115.1"/>
    </source>
</evidence>
<proteinExistence type="inferred from homology"/>
<dbReference type="InterPro" id="IPR020904">
    <property type="entry name" value="Sc_DH/Rdtase_CS"/>
</dbReference>
<dbReference type="GO" id="GO:0030497">
    <property type="term" value="P:fatty acid elongation"/>
    <property type="evidence" value="ECO:0007669"/>
    <property type="project" value="TreeGrafter"/>
</dbReference>
<reference evidence="2 3" key="1">
    <citation type="submission" date="2017-03" db="EMBL/GenBank/DDBJ databases">
        <authorList>
            <person name="Afonso C.L."/>
            <person name="Miller P.J."/>
            <person name="Scott M.A."/>
            <person name="Spackman E."/>
            <person name="Goraichik I."/>
            <person name="Dimitrov K.M."/>
            <person name="Suarez D.L."/>
            <person name="Swayne D.E."/>
        </authorList>
    </citation>
    <scope>NUCLEOTIDE SEQUENCE [LARGE SCALE GENOMIC DNA]</scope>
    <source>
        <strain evidence="2 3">CECT 7691</strain>
    </source>
</reference>
<accession>A0A1Y5SSN4</accession>
<dbReference type="PANTHER" id="PTHR42760">
    <property type="entry name" value="SHORT-CHAIN DEHYDROGENASES/REDUCTASES FAMILY MEMBER"/>
    <property type="match status" value="1"/>
</dbReference>
<dbReference type="AlphaFoldDB" id="A0A1Y5SSN4"/>
<gene>
    <name evidence="2" type="primary">gdhI_1</name>
    <name evidence="2" type="ORF">OCH7691_02028</name>
</gene>
<sequence>MQKKPCLLVTGGGRGIGAAIVRLAVAKGHDVCFSYLRDEAAAEGLIASLGRDGDRVRCLRGDVVEAGFATRFFDFAEDVFGPVTMLVNNAGVTGPIGAFRDTRVETLRRTVDTNLLGPMMLAQEAVRRWEAAEIPGRMVNVSSIASTLGAPHEYVHYAATKAAIEAMTVGLGKEVAAKGIRVNAVAPGTAFTDIHAAAGEPDRPARVVSRIPMGRIGEPDEIAGAVMWLLSDEASYVTATVLRVSGGL</sequence>
<dbReference type="Proteomes" id="UP000193200">
    <property type="component" value="Unassembled WGS sequence"/>
</dbReference>
<dbReference type="RefSeq" id="WP_085883233.1">
    <property type="nucleotide sequence ID" value="NZ_FWFR01000001.1"/>
</dbReference>
<dbReference type="InterPro" id="IPR036291">
    <property type="entry name" value="NAD(P)-bd_dom_sf"/>
</dbReference>
<comment type="similarity">
    <text evidence="1">Belongs to the short-chain dehydrogenases/reductases (SDR) family.</text>
</comment>
<dbReference type="PRINTS" id="PR00080">
    <property type="entry name" value="SDRFAMILY"/>
</dbReference>
<evidence type="ECO:0000256" key="1">
    <source>
        <dbReference type="ARBA" id="ARBA00006484"/>
    </source>
</evidence>
<dbReference type="PANTHER" id="PTHR42760:SF40">
    <property type="entry name" value="3-OXOACYL-[ACYL-CARRIER-PROTEIN] REDUCTASE, CHLOROPLASTIC"/>
    <property type="match status" value="1"/>
</dbReference>
<keyword evidence="2" id="KW-0560">Oxidoreductase</keyword>
<dbReference type="InParanoid" id="A0A1Y5SSN4"/>
<dbReference type="FunFam" id="3.40.50.720:FF:000084">
    <property type="entry name" value="Short-chain dehydrogenase reductase"/>
    <property type="match status" value="1"/>
</dbReference>
<dbReference type="EC" id="1.1.1.47" evidence="2"/>
<name>A0A1Y5SSN4_9PROT</name>